<keyword evidence="3" id="KW-0472">Membrane</keyword>
<dbReference type="PANTHER" id="PTHR47942:SF16">
    <property type="entry name" value="PENTATRICOPEPTIDE REPEAT DOMAIN CONTAINING PROTEIN-RELATED"/>
    <property type="match status" value="1"/>
</dbReference>
<feature type="repeat" description="PPR" evidence="2">
    <location>
        <begin position="151"/>
        <end position="185"/>
    </location>
</feature>
<dbReference type="PANTHER" id="PTHR47942">
    <property type="entry name" value="TETRATRICOPEPTIDE REPEAT (TPR)-LIKE SUPERFAMILY PROTEIN-RELATED"/>
    <property type="match status" value="1"/>
</dbReference>
<dbReference type="Pfam" id="PF12854">
    <property type="entry name" value="PPR_1"/>
    <property type="match status" value="3"/>
</dbReference>
<evidence type="ECO:0000313" key="5">
    <source>
        <dbReference type="Proteomes" id="UP001415857"/>
    </source>
</evidence>
<dbReference type="Gene3D" id="1.25.40.10">
    <property type="entry name" value="Tetratricopeptide repeat domain"/>
    <property type="match status" value="7"/>
</dbReference>
<keyword evidence="3" id="KW-0812">Transmembrane</keyword>
<feature type="repeat" description="PPR" evidence="2">
    <location>
        <begin position="563"/>
        <end position="597"/>
    </location>
</feature>
<feature type="repeat" description="PPR" evidence="2">
    <location>
        <begin position="256"/>
        <end position="290"/>
    </location>
</feature>
<feature type="repeat" description="PPR" evidence="2">
    <location>
        <begin position="116"/>
        <end position="150"/>
    </location>
</feature>
<feature type="repeat" description="PPR" evidence="2">
    <location>
        <begin position="365"/>
        <end position="399"/>
    </location>
</feature>
<dbReference type="Proteomes" id="UP001415857">
    <property type="component" value="Unassembled WGS sequence"/>
</dbReference>
<feature type="transmembrane region" description="Helical" evidence="3">
    <location>
        <begin position="925"/>
        <end position="943"/>
    </location>
</feature>
<keyword evidence="3" id="KW-1133">Transmembrane helix</keyword>
<feature type="repeat" description="PPR" evidence="2">
    <location>
        <begin position="295"/>
        <end position="329"/>
    </location>
</feature>
<dbReference type="Pfam" id="PF01535">
    <property type="entry name" value="PPR"/>
    <property type="match status" value="2"/>
</dbReference>
<feature type="repeat" description="PPR" evidence="2">
    <location>
        <begin position="598"/>
        <end position="632"/>
    </location>
</feature>
<feature type="repeat" description="PPR" evidence="2">
    <location>
        <begin position="330"/>
        <end position="364"/>
    </location>
</feature>
<dbReference type="EMBL" id="JBBPBK010000004">
    <property type="protein sequence ID" value="KAK9286616.1"/>
    <property type="molecule type" value="Genomic_DNA"/>
</dbReference>
<name>A0AAP0X278_LIQFO</name>
<protein>
    <recommendedName>
        <fullName evidence="6">Pentatricopeptide repeat-containing protein</fullName>
    </recommendedName>
</protein>
<reference evidence="4 5" key="1">
    <citation type="journal article" date="2024" name="Plant J.">
        <title>Genome sequences and population genomics reveal climatic adaptation and genomic divergence between two closely related sweetgum species.</title>
        <authorList>
            <person name="Xu W.Q."/>
            <person name="Ren C.Q."/>
            <person name="Zhang X.Y."/>
            <person name="Comes H.P."/>
            <person name="Liu X.H."/>
            <person name="Li Y.G."/>
            <person name="Kettle C.J."/>
            <person name="Jalonen R."/>
            <person name="Gaisberger H."/>
            <person name="Ma Y.Z."/>
            <person name="Qiu Y.X."/>
        </authorList>
    </citation>
    <scope>NUCLEOTIDE SEQUENCE [LARGE SCALE GENOMIC DNA]</scope>
    <source>
        <strain evidence="4">Hangzhou</strain>
    </source>
</reference>
<dbReference type="InterPro" id="IPR011990">
    <property type="entry name" value="TPR-like_helical_dom_sf"/>
</dbReference>
<feature type="repeat" description="PPR" evidence="2">
    <location>
        <begin position="633"/>
        <end position="667"/>
    </location>
</feature>
<keyword evidence="5" id="KW-1185">Reference proteome</keyword>
<sequence>MDQPSKLAKALVKNANNPTLAWHLFKRILSSPTSSSSSSSNHCLQSIPVIARILIRAKMVSEIDNLHQLLLVTQPLEASRHSLIALVRILVNSGLFDKAIAHFQSLRNQFPAKPPPVFLYNLLIDSSLRESRVDFVSWLYKDMIVSGVSPETYTLNLLITALCDSGCLEDARNVLDKMCEKGCRPNEFSFGILVRGYCRAGFAAQAVELLNGMKSFGLFANRVIYNTLISSFCREGKTDEAERMVERMREDGLIPDVVTFNSRISALCCAGKILEASRIFRDMQIDEYLGLPRPNTVTYNLMLEGFCKDGMMEEAKTLVETMKGNGAFMKLESYNIWLLGLVRNGRLLEARLVFKEMVDKAIEPNIYSYNIVMDGLCKNGMLSDARMVMGLMMSSGVSPNTVTYTTLLHGYCSKGKVLEANNVLHEMMRSSCFPNTYTCNILLHSLWKEGRISEAEKLLQKMNERGYGLDTVTCNIVIDGLCKNGKLEKAVEIVGGMWTHGSAALGDLGNSFIGLVDDSNNGKKCMPDLITYSTIINGLCKAGRLDEAKKKFIEMMGKNLHPDSVIYDTFIYHFCKNGKISSAFRVLKDMEKKGCNKSLQTYNSLILGLGSKNEIFEIYGLMDEMKERGVSPNVCTYNNMISCLCEGGRIKEATSLLDEMLQRGISPNISSFRLLIKAFCKVCDFGVAQEVFEIALGICGHKEALYSLMFNELLVGGQILEAKELLQDALERCFDVGNFLYKDLIDRLCKDENLEGASDLLNKMIGKGYGFDPASFMPVIDAFGKRGNKHEADKLAERMMEMASEGRVANKVYLDERKTNRGKPYKYGGNDWQTIVHRDDGSGIALKALKRVQKGWGRGSISMLTLPDVPAMQLDGLVLSSTGLFGQAALCWLGERCFLTQELRMLMVLTVGQVRMPWCHKVLCFWQVPLLLGLLALIYLIVLRVDSSILASDLLSVAWPGICISY</sequence>
<dbReference type="InterPro" id="IPR051222">
    <property type="entry name" value="PPR/CCM1_RNA-binding"/>
</dbReference>
<proteinExistence type="predicted"/>
<dbReference type="NCBIfam" id="TIGR00756">
    <property type="entry name" value="PPR"/>
    <property type="match status" value="14"/>
</dbReference>
<gene>
    <name evidence="4" type="ORF">L1049_015016</name>
</gene>
<dbReference type="PROSITE" id="PS51375">
    <property type="entry name" value="PPR"/>
    <property type="match status" value="15"/>
</dbReference>
<evidence type="ECO:0000256" key="3">
    <source>
        <dbReference type="SAM" id="Phobius"/>
    </source>
</evidence>
<comment type="caution">
    <text evidence="4">The sequence shown here is derived from an EMBL/GenBank/DDBJ whole genome shotgun (WGS) entry which is preliminary data.</text>
</comment>
<evidence type="ECO:0000313" key="4">
    <source>
        <dbReference type="EMBL" id="KAK9286616.1"/>
    </source>
</evidence>
<evidence type="ECO:0000256" key="2">
    <source>
        <dbReference type="PROSITE-ProRule" id="PRU00708"/>
    </source>
</evidence>
<accession>A0AAP0X278</accession>
<feature type="repeat" description="PPR" evidence="2">
    <location>
        <begin position="186"/>
        <end position="220"/>
    </location>
</feature>
<dbReference type="Pfam" id="PF13041">
    <property type="entry name" value="PPR_2"/>
    <property type="match status" value="6"/>
</dbReference>
<keyword evidence="1" id="KW-0677">Repeat</keyword>
<feature type="repeat" description="PPR" evidence="2">
    <location>
        <begin position="435"/>
        <end position="469"/>
    </location>
</feature>
<feature type="repeat" description="PPR" evidence="2">
    <location>
        <begin position="221"/>
        <end position="255"/>
    </location>
</feature>
<evidence type="ECO:0000256" key="1">
    <source>
        <dbReference type="ARBA" id="ARBA00022737"/>
    </source>
</evidence>
<organism evidence="4 5">
    <name type="scientific">Liquidambar formosana</name>
    <name type="common">Formosan gum</name>
    <dbReference type="NCBI Taxonomy" id="63359"/>
    <lineage>
        <taxon>Eukaryota</taxon>
        <taxon>Viridiplantae</taxon>
        <taxon>Streptophyta</taxon>
        <taxon>Embryophyta</taxon>
        <taxon>Tracheophyta</taxon>
        <taxon>Spermatophyta</taxon>
        <taxon>Magnoliopsida</taxon>
        <taxon>eudicotyledons</taxon>
        <taxon>Gunneridae</taxon>
        <taxon>Pentapetalae</taxon>
        <taxon>Saxifragales</taxon>
        <taxon>Altingiaceae</taxon>
        <taxon>Liquidambar</taxon>
    </lineage>
</organism>
<feature type="repeat" description="PPR" evidence="2">
    <location>
        <begin position="470"/>
        <end position="504"/>
    </location>
</feature>
<feature type="repeat" description="PPR" evidence="2">
    <location>
        <begin position="528"/>
        <end position="562"/>
    </location>
</feature>
<feature type="repeat" description="PPR" evidence="2">
    <location>
        <begin position="400"/>
        <end position="434"/>
    </location>
</feature>
<dbReference type="AlphaFoldDB" id="A0AAP0X278"/>
<dbReference type="InterPro" id="IPR002885">
    <property type="entry name" value="PPR_rpt"/>
</dbReference>
<evidence type="ECO:0008006" key="6">
    <source>
        <dbReference type="Google" id="ProtNLM"/>
    </source>
</evidence>